<comment type="similarity">
    <text evidence="1">Belongs to the UPF0065 (bug) family.</text>
</comment>
<dbReference type="PANTHER" id="PTHR42928">
    <property type="entry name" value="TRICARBOXYLATE-BINDING PROTEIN"/>
    <property type="match status" value="1"/>
</dbReference>
<reference evidence="3 4" key="1">
    <citation type="submission" date="2024-06" db="EMBL/GenBank/DDBJ databases">
        <title>Genomic Encyclopedia of Type Strains, Phase IV (KMG-IV): sequencing the most valuable type-strain genomes for metagenomic binning, comparative biology and taxonomic classification.</title>
        <authorList>
            <person name="Goeker M."/>
        </authorList>
    </citation>
    <scope>NUCLEOTIDE SEQUENCE [LARGE SCALE GENOMIC DNA]</scope>
    <source>
        <strain evidence="3 4">DSM 19730</strain>
    </source>
</reference>
<evidence type="ECO:0000256" key="1">
    <source>
        <dbReference type="ARBA" id="ARBA00006987"/>
    </source>
</evidence>
<proteinExistence type="inferred from homology"/>
<dbReference type="Gene3D" id="3.40.190.10">
    <property type="entry name" value="Periplasmic binding protein-like II"/>
    <property type="match status" value="1"/>
</dbReference>
<dbReference type="InterPro" id="IPR042100">
    <property type="entry name" value="Bug_dom1"/>
</dbReference>
<keyword evidence="3" id="KW-0675">Receptor</keyword>
<dbReference type="EMBL" id="JBEPMN010000015">
    <property type="protein sequence ID" value="MET3662781.1"/>
    <property type="molecule type" value="Genomic_DNA"/>
</dbReference>
<sequence length="349" mass="36980">MKKPDILKKAGTWRLLAMPLAAVITAAAGEAMAQDNACDFFKGKTVELVVPFEPGGGFDIYGRMVAKFMSDELGVSHMIVRNQPGAGGLLATNQTWKSKPDGLRIQLMSTSGMITAEVGGAEGVGFKSGEFSWIGRVTGEPDIIATSPEGGVEGVDALARISAERKVRIGSSGVGDIDYVEAELLKIIFDLNSDIITGFSGAPEVYTSLARGELDLFTSSLSGAVVAVKAESGKPLWVFDTEGTDVMPDVKPLSEVIDPQFLPLVEAHSNVIAAGRALAAPPGVDEARLTCLRDAFDRTMAGEGLMEESRKLNRPVQPLTGAEIDEMISSVTEGAPQVYVDLLKQTYGQ</sequence>
<dbReference type="InterPro" id="IPR005064">
    <property type="entry name" value="BUG"/>
</dbReference>
<protein>
    <submittedName>
        <fullName evidence="3">Tripartite-type tricarboxylate transporter receptor subunit TctC</fullName>
    </submittedName>
</protein>
<comment type="caution">
    <text evidence="3">The sequence shown here is derived from an EMBL/GenBank/DDBJ whole genome shotgun (WGS) entry which is preliminary data.</text>
</comment>
<evidence type="ECO:0000256" key="2">
    <source>
        <dbReference type="SAM" id="SignalP"/>
    </source>
</evidence>
<keyword evidence="2" id="KW-0732">Signal</keyword>
<keyword evidence="4" id="KW-1185">Reference proteome</keyword>
<evidence type="ECO:0000313" key="4">
    <source>
        <dbReference type="Proteomes" id="UP001549143"/>
    </source>
</evidence>
<feature type="signal peptide" evidence="2">
    <location>
        <begin position="1"/>
        <end position="33"/>
    </location>
</feature>
<dbReference type="PANTHER" id="PTHR42928:SF5">
    <property type="entry name" value="BLR1237 PROTEIN"/>
    <property type="match status" value="1"/>
</dbReference>
<dbReference type="Pfam" id="PF03401">
    <property type="entry name" value="TctC"/>
    <property type="match status" value="1"/>
</dbReference>
<evidence type="ECO:0000313" key="3">
    <source>
        <dbReference type="EMBL" id="MET3662781.1"/>
    </source>
</evidence>
<dbReference type="Proteomes" id="UP001549143">
    <property type="component" value="Unassembled WGS sequence"/>
</dbReference>
<name>A0ABV2KP05_9HYPH</name>
<dbReference type="RefSeq" id="WP_354152625.1">
    <property type="nucleotide sequence ID" value="NZ_JBEPMN010000015.1"/>
</dbReference>
<accession>A0ABV2KP05</accession>
<feature type="chain" id="PRO_5046357288" evidence="2">
    <location>
        <begin position="34"/>
        <end position="349"/>
    </location>
</feature>
<organism evidence="3 4">
    <name type="scientific">Aquamicrobium ahrensii</name>
    <dbReference type="NCBI Taxonomy" id="469551"/>
    <lineage>
        <taxon>Bacteria</taxon>
        <taxon>Pseudomonadati</taxon>
        <taxon>Pseudomonadota</taxon>
        <taxon>Alphaproteobacteria</taxon>
        <taxon>Hyphomicrobiales</taxon>
        <taxon>Phyllobacteriaceae</taxon>
        <taxon>Aquamicrobium</taxon>
    </lineage>
</organism>
<dbReference type="Gene3D" id="3.40.190.150">
    <property type="entry name" value="Bordetella uptake gene, domain 1"/>
    <property type="match status" value="1"/>
</dbReference>
<gene>
    <name evidence="3" type="ORF">ABID44_003132</name>
</gene>